<keyword evidence="4 5" id="KW-0546">Nucleotide metabolism</keyword>
<dbReference type="PANTHER" id="PTHR43114:SF6">
    <property type="entry name" value="ADENINE DEAMINASE"/>
    <property type="match status" value="1"/>
</dbReference>
<feature type="binding site" evidence="5">
    <location>
        <position position="17"/>
    </location>
    <ligand>
        <name>Zn(2+)</name>
        <dbReference type="ChEBI" id="CHEBI:29105"/>
        <note>catalytic</note>
    </ligand>
</feature>
<evidence type="ECO:0000256" key="3">
    <source>
        <dbReference type="ARBA" id="ARBA00022833"/>
    </source>
</evidence>
<dbReference type="InterPro" id="IPR001365">
    <property type="entry name" value="A_deaminase_dom"/>
</dbReference>
<dbReference type="CDD" id="cd01320">
    <property type="entry name" value="ADA"/>
    <property type="match status" value="1"/>
</dbReference>
<feature type="binding site" evidence="5">
    <location>
        <position position="19"/>
    </location>
    <ligand>
        <name>Zn(2+)</name>
        <dbReference type="ChEBI" id="CHEBI:29105"/>
        <note>catalytic</note>
    </ligand>
</feature>
<comment type="catalytic activity">
    <reaction evidence="5">
        <text>adenine + H2O + H(+) = hypoxanthine + NH4(+)</text>
        <dbReference type="Rhea" id="RHEA:23688"/>
        <dbReference type="ChEBI" id="CHEBI:15377"/>
        <dbReference type="ChEBI" id="CHEBI:15378"/>
        <dbReference type="ChEBI" id="CHEBI:16708"/>
        <dbReference type="ChEBI" id="CHEBI:17368"/>
        <dbReference type="ChEBI" id="CHEBI:28938"/>
        <dbReference type="EC" id="3.5.4.2"/>
    </reaction>
</comment>
<feature type="binding site" evidence="5">
    <location>
        <position position="197"/>
    </location>
    <ligand>
        <name>Zn(2+)</name>
        <dbReference type="ChEBI" id="CHEBI:29105"/>
        <note>catalytic</note>
    </ligand>
</feature>
<keyword evidence="2 5" id="KW-0378">Hydrolase</keyword>
<feature type="domain" description="Adenosine deaminase" evidence="6">
    <location>
        <begin position="12"/>
        <end position="332"/>
    </location>
</feature>
<keyword evidence="1 5" id="KW-0479">Metal-binding</keyword>
<dbReference type="InterPro" id="IPR006330">
    <property type="entry name" value="Ado/ade_deaminase"/>
</dbReference>
<sequence length="338" mass="38640">MKSIEKFIEGIPKTELHLHIEGTFEPELMFEIAKRNQKKIPYNSVAELKNAYKFNNLQEFLDIYYAGANVLITEQDFYDLTWAYLTKVHEQNVVHVEIFFDPQTHTDRGIPFDTVIKGIRSALEDGKSKLGITYKLIMSFLRHLDEASAFKTLEQALPYKDWISAVGLDSSEVGNPPSKFERVFAKSIEEGFLTVAHAGEEGPAEYIWEALDLLKIVRIDHGNRCLDDAKLVDRLVDLQMPLTLCPLSNLELKVVQDLKEHPIAEMMKKNLLVTVNSDDPAYFGGYMNENYLGIAKALDLSKEQIATLVKNSFTASWLTDQEKEMRIREVDAYLNRIS</sequence>
<comment type="caution">
    <text evidence="7">The sequence shown here is derived from an EMBL/GenBank/DDBJ whole genome shotgun (WGS) entry which is preliminary data.</text>
</comment>
<organism evidence="7 8">
    <name type="scientific">Aquimarina rubra</name>
    <dbReference type="NCBI Taxonomy" id="1920033"/>
    <lineage>
        <taxon>Bacteria</taxon>
        <taxon>Pseudomonadati</taxon>
        <taxon>Bacteroidota</taxon>
        <taxon>Flavobacteriia</taxon>
        <taxon>Flavobacteriales</taxon>
        <taxon>Flavobacteriaceae</taxon>
        <taxon>Aquimarina</taxon>
    </lineage>
</organism>
<dbReference type="InterPro" id="IPR028892">
    <property type="entry name" value="ADE"/>
</dbReference>
<keyword evidence="8" id="KW-1185">Reference proteome</keyword>
<dbReference type="InterPro" id="IPR032466">
    <property type="entry name" value="Metal_Hydrolase"/>
</dbReference>
<dbReference type="Proteomes" id="UP001597319">
    <property type="component" value="Unassembled WGS sequence"/>
</dbReference>
<protein>
    <recommendedName>
        <fullName evidence="5">Adenine deaminase</fullName>
        <shortName evidence="5">ADE</shortName>
        <ecNumber evidence="5">3.5.4.2</ecNumber>
    </recommendedName>
    <alternativeName>
        <fullName evidence="5">Adenine aminohydrolase</fullName>
        <shortName evidence="5">AAH</shortName>
    </alternativeName>
</protein>
<keyword evidence="3 5" id="KW-0862">Zinc</keyword>
<evidence type="ECO:0000256" key="1">
    <source>
        <dbReference type="ARBA" id="ARBA00022723"/>
    </source>
</evidence>
<comment type="function">
    <text evidence="5">Catalyzes the hydrolytic deamination of adenine to hypoxanthine. Plays an important role in the purine salvage pathway and in nitrogen catabolism.</text>
</comment>
<evidence type="ECO:0000313" key="7">
    <source>
        <dbReference type="EMBL" id="MFD2561610.1"/>
    </source>
</evidence>
<dbReference type="SUPFAM" id="SSF51556">
    <property type="entry name" value="Metallo-dependent hydrolases"/>
    <property type="match status" value="1"/>
</dbReference>
<gene>
    <name evidence="7" type="ORF">ACFSR1_02940</name>
</gene>
<dbReference type="Gene3D" id="3.20.20.140">
    <property type="entry name" value="Metal-dependent hydrolases"/>
    <property type="match status" value="1"/>
</dbReference>
<evidence type="ECO:0000256" key="5">
    <source>
        <dbReference type="HAMAP-Rule" id="MF_01962"/>
    </source>
</evidence>
<dbReference type="NCBIfam" id="NF006850">
    <property type="entry name" value="PRK09358.1-6"/>
    <property type="match status" value="1"/>
</dbReference>
<proteinExistence type="inferred from homology"/>
<evidence type="ECO:0000256" key="4">
    <source>
        <dbReference type="ARBA" id="ARBA00023080"/>
    </source>
</evidence>
<dbReference type="EMBL" id="JBHULE010000002">
    <property type="protein sequence ID" value="MFD2561610.1"/>
    <property type="molecule type" value="Genomic_DNA"/>
</dbReference>
<accession>A0ABW5LAM5</accession>
<dbReference type="EC" id="3.5.4.2" evidence="5"/>
<comment type="similarity">
    <text evidence="5">Belongs to the metallo-dependent hydrolases superfamily. Adenosine and AMP deaminases family. Adenine deaminase type 2 subfamily.</text>
</comment>
<dbReference type="HAMAP" id="MF_01962">
    <property type="entry name" value="Adenine_deaminase"/>
    <property type="match status" value="1"/>
</dbReference>
<comment type="cofactor">
    <cofactor evidence="5">
        <name>Zn(2+)</name>
        <dbReference type="ChEBI" id="CHEBI:29105"/>
    </cofactor>
    <text evidence="5">Binds 1 zinc ion per subunit.</text>
</comment>
<evidence type="ECO:0000256" key="2">
    <source>
        <dbReference type="ARBA" id="ARBA00022801"/>
    </source>
</evidence>
<feature type="binding site" evidence="5">
    <location>
        <position position="279"/>
    </location>
    <ligand>
        <name>substrate</name>
    </ligand>
</feature>
<reference evidence="8" key="1">
    <citation type="journal article" date="2019" name="Int. J. Syst. Evol. Microbiol.">
        <title>The Global Catalogue of Microorganisms (GCM) 10K type strain sequencing project: providing services to taxonomists for standard genome sequencing and annotation.</title>
        <authorList>
            <consortium name="The Broad Institute Genomics Platform"/>
            <consortium name="The Broad Institute Genome Sequencing Center for Infectious Disease"/>
            <person name="Wu L."/>
            <person name="Ma J."/>
        </authorList>
    </citation>
    <scope>NUCLEOTIDE SEQUENCE [LARGE SCALE GENOMIC DNA]</scope>
    <source>
        <strain evidence="8">KCTC 52274</strain>
    </source>
</reference>
<evidence type="ECO:0000259" key="6">
    <source>
        <dbReference type="Pfam" id="PF00962"/>
    </source>
</evidence>
<feature type="binding site" evidence="5">
    <location>
        <position position="278"/>
    </location>
    <ligand>
        <name>Zn(2+)</name>
        <dbReference type="ChEBI" id="CHEBI:29105"/>
        <note>catalytic</note>
    </ligand>
</feature>
<dbReference type="GO" id="GO:0016787">
    <property type="term" value="F:hydrolase activity"/>
    <property type="evidence" value="ECO:0007669"/>
    <property type="project" value="UniProtKB-KW"/>
</dbReference>
<feature type="active site" description="Proton donor" evidence="5">
    <location>
        <position position="200"/>
    </location>
</feature>
<feature type="site" description="Important for catalytic activity" evidence="5">
    <location>
        <position position="221"/>
    </location>
</feature>
<evidence type="ECO:0000313" key="8">
    <source>
        <dbReference type="Proteomes" id="UP001597319"/>
    </source>
</evidence>
<name>A0ABW5LAM5_9FLAO</name>
<dbReference type="Pfam" id="PF00962">
    <property type="entry name" value="A_deaminase"/>
    <property type="match status" value="1"/>
</dbReference>
<dbReference type="NCBIfam" id="TIGR01430">
    <property type="entry name" value="aden_deam"/>
    <property type="match status" value="1"/>
</dbReference>
<dbReference type="RefSeq" id="WP_378289457.1">
    <property type="nucleotide sequence ID" value="NZ_JBHULE010000002.1"/>
</dbReference>
<dbReference type="PANTHER" id="PTHR43114">
    <property type="entry name" value="ADENINE DEAMINASE"/>
    <property type="match status" value="1"/>
</dbReference>